<name>A0A9P0YPR3_CUSEU</name>
<sequence>MRWNCLPEPIFACTSLKSTEPAFLMSTIGQTQSMGFRSSSSSINITPSVKLSSSAPLSTNSTGDAVFSLHYLYKPRMESQTVIADGVSKFVVNSNSSLI</sequence>
<comment type="caution">
    <text evidence="1">The sequence shown here is derived from an EMBL/GenBank/DDBJ whole genome shotgun (WGS) entry which is preliminary data.</text>
</comment>
<dbReference type="Proteomes" id="UP001152484">
    <property type="component" value="Unassembled WGS sequence"/>
</dbReference>
<dbReference type="AlphaFoldDB" id="A0A9P0YPR3"/>
<evidence type="ECO:0000313" key="1">
    <source>
        <dbReference type="EMBL" id="CAH9070905.1"/>
    </source>
</evidence>
<accession>A0A9P0YPR3</accession>
<organism evidence="1 2">
    <name type="scientific">Cuscuta europaea</name>
    <name type="common">European dodder</name>
    <dbReference type="NCBI Taxonomy" id="41803"/>
    <lineage>
        <taxon>Eukaryota</taxon>
        <taxon>Viridiplantae</taxon>
        <taxon>Streptophyta</taxon>
        <taxon>Embryophyta</taxon>
        <taxon>Tracheophyta</taxon>
        <taxon>Spermatophyta</taxon>
        <taxon>Magnoliopsida</taxon>
        <taxon>eudicotyledons</taxon>
        <taxon>Gunneridae</taxon>
        <taxon>Pentapetalae</taxon>
        <taxon>asterids</taxon>
        <taxon>lamiids</taxon>
        <taxon>Solanales</taxon>
        <taxon>Convolvulaceae</taxon>
        <taxon>Cuscuteae</taxon>
        <taxon>Cuscuta</taxon>
        <taxon>Cuscuta subgen. Cuscuta</taxon>
    </lineage>
</organism>
<evidence type="ECO:0000313" key="2">
    <source>
        <dbReference type="Proteomes" id="UP001152484"/>
    </source>
</evidence>
<keyword evidence="2" id="KW-1185">Reference proteome</keyword>
<gene>
    <name evidence="1" type="ORF">CEURO_LOCUS3824</name>
</gene>
<protein>
    <submittedName>
        <fullName evidence="1">Uncharacterized protein</fullName>
    </submittedName>
</protein>
<proteinExistence type="predicted"/>
<dbReference type="EMBL" id="CAMAPE010000006">
    <property type="protein sequence ID" value="CAH9070905.1"/>
    <property type="molecule type" value="Genomic_DNA"/>
</dbReference>
<reference evidence="1" key="1">
    <citation type="submission" date="2022-07" db="EMBL/GenBank/DDBJ databases">
        <authorList>
            <person name="Macas J."/>
            <person name="Novak P."/>
            <person name="Neumann P."/>
        </authorList>
    </citation>
    <scope>NUCLEOTIDE SEQUENCE</scope>
</reference>